<reference evidence="1 2" key="1">
    <citation type="journal article" date="2011" name="Plasmid">
        <title>Streptomyces turgidiscabies Car8 contains a modular pathogenicity island that shares virulence genes with other actinobacterial plant pathogens.</title>
        <authorList>
            <person name="Huguet-Tapia J.C."/>
            <person name="Badger J.H."/>
            <person name="Loria R."/>
            <person name="Pettis G.S."/>
        </authorList>
    </citation>
    <scope>NUCLEOTIDE SEQUENCE [LARGE SCALE GENOMIC DNA]</scope>
    <source>
        <strain evidence="1 2">Car8</strain>
    </source>
</reference>
<sequence>MCNRGRVTEATIGKAGSRLGELVRRAAHGETIAITDDEG</sequence>
<accession>L7EY77</accession>
<comment type="caution">
    <text evidence="1">The sequence shown here is derived from an EMBL/GenBank/DDBJ whole genome shotgun (WGS) entry which is preliminary data.</text>
</comment>
<dbReference type="PATRIC" id="fig|698760.3.peg.7278"/>
<dbReference type="Proteomes" id="UP000010931">
    <property type="component" value="Unassembled WGS sequence"/>
</dbReference>
<dbReference type="AlphaFoldDB" id="L7EY77"/>
<dbReference type="EMBL" id="AEJB01000499">
    <property type="protein sequence ID" value="ELP63839.1"/>
    <property type="molecule type" value="Genomic_DNA"/>
</dbReference>
<protein>
    <submittedName>
        <fullName evidence="1">Uncharacterized protein</fullName>
    </submittedName>
</protein>
<proteinExistence type="predicted"/>
<gene>
    <name evidence="1" type="ORF">STRTUCAR8_06610</name>
</gene>
<evidence type="ECO:0000313" key="2">
    <source>
        <dbReference type="Proteomes" id="UP000010931"/>
    </source>
</evidence>
<name>L7EY77_STRT8</name>
<keyword evidence="2" id="KW-1185">Reference proteome</keyword>
<evidence type="ECO:0000313" key="1">
    <source>
        <dbReference type="EMBL" id="ELP63839.1"/>
    </source>
</evidence>
<organism evidence="1 2">
    <name type="scientific">Streptomyces turgidiscabies (strain Car8)</name>
    <dbReference type="NCBI Taxonomy" id="698760"/>
    <lineage>
        <taxon>Bacteria</taxon>
        <taxon>Bacillati</taxon>
        <taxon>Actinomycetota</taxon>
        <taxon>Actinomycetes</taxon>
        <taxon>Kitasatosporales</taxon>
        <taxon>Streptomycetaceae</taxon>
        <taxon>Streptomyces</taxon>
    </lineage>
</organism>